<feature type="region of interest" description="Disordered" evidence="1">
    <location>
        <begin position="17"/>
        <end position="43"/>
    </location>
</feature>
<dbReference type="RefSeq" id="WP_378620390.1">
    <property type="nucleotide sequence ID" value="NZ_JBHUCM010000008.1"/>
</dbReference>
<evidence type="ECO:0000313" key="3">
    <source>
        <dbReference type="Proteomes" id="UP001597097"/>
    </source>
</evidence>
<evidence type="ECO:0000256" key="1">
    <source>
        <dbReference type="SAM" id="MobiDB-lite"/>
    </source>
</evidence>
<comment type="caution">
    <text evidence="2">The sequence shown here is derived from an EMBL/GenBank/DDBJ whole genome shotgun (WGS) entry which is preliminary data.</text>
</comment>
<keyword evidence="3" id="KW-1185">Reference proteome</keyword>
<dbReference type="EMBL" id="JBHUCM010000008">
    <property type="protein sequence ID" value="MFD1537241.1"/>
    <property type="molecule type" value="Genomic_DNA"/>
</dbReference>
<protein>
    <submittedName>
        <fullName evidence="2">Uncharacterized protein</fullName>
    </submittedName>
</protein>
<name>A0ABW4G4N8_9ACTN</name>
<proteinExistence type="predicted"/>
<gene>
    <name evidence="2" type="ORF">ACFSJ0_09360</name>
</gene>
<dbReference type="Proteomes" id="UP001597097">
    <property type="component" value="Unassembled WGS sequence"/>
</dbReference>
<accession>A0ABW4G4N8</accession>
<sequence>MIGPGKDCSTLAHTLTLADRTVTPARPSHPPARRPGHLPHVPDALRSRAATDDRSAGMPAMDPATPWPEIARVAGVRQLGFSAETALGRHAQLAVPDEALPGRVTTTTMTRRAAQARYPDALPRRRYAPAAPAPLHAGPGRTPMMTLLRDTVKGPATRRGREGRGSIAADE</sequence>
<organism evidence="2 3">
    <name type="scientific">Nonomuraea guangzhouensis</name>
    <dbReference type="NCBI Taxonomy" id="1291555"/>
    <lineage>
        <taxon>Bacteria</taxon>
        <taxon>Bacillati</taxon>
        <taxon>Actinomycetota</taxon>
        <taxon>Actinomycetes</taxon>
        <taxon>Streptosporangiales</taxon>
        <taxon>Streptosporangiaceae</taxon>
        <taxon>Nonomuraea</taxon>
    </lineage>
</organism>
<evidence type="ECO:0000313" key="2">
    <source>
        <dbReference type="EMBL" id="MFD1537241.1"/>
    </source>
</evidence>
<reference evidence="3" key="1">
    <citation type="journal article" date="2019" name="Int. J. Syst. Evol. Microbiol.">
        <title>The Global Catalogue of Microorganisms (GCM) 10K type strain sequencing project: providing services to taxonomists for standard genome sequencing and annotation.</title>
        <authorList>
            <consortium name="The Broad Institute Genomics Platform"/>
            <consortium name="The Broad Institute Genome Sequencing Center for Infectious Disease"/>
            <person name="Wu L."/>
            <person name="Ma J."/>
        </authorList>
    </citation>
    <scope>NUCLEOTIDE SEQUENCE [LARGE SCALE GENOMIC DNA]</scope>
    <source>
        <strain evidence="3">CGMCC 1.15399</strain>
    </source>
</reference>
<feature type="region of interest" description="Disordered" evidence="1">
    <location>
        <begin position="152"/>
        <end position="171"/>
    </location>
</feature>